<keyword evidence="4" id="KW-0067">ATP-binding</keyword>
<dbReference type="CDD" id="cd18793">
    <property type="entry name" value="SF2_C_SNF"/>
    <property type="match status" value="1"/>
</dbReference>
<dbReference type="AlphaFoldDB" id="A0A0G3HJ80"/>
<dbReference type="SUPFAM" id="SSF52540">
    <property type="entry name" value="P-loop containing nucleoside triphosphate hydrolases"/>
    <property type="match status" value="2"/>
</dbReference>
<evidence type="ECO:0000256" key="2">
    <source>
        <dbReference type="ARBA" id="ARBA00022801"/>
    </source>
</evidence>
<evidence type="ECO:0000313" key="8">
    <source>
        <dbReference type="EMBL" id="AKK12013.1"/>
    </source>
</evidence>
<accession>A0A0G3HJ80</accession>
<proteinExistence type="predicted"/>
<evidence type="ECO:0000256" key="4">
    <source>
        <dbReference type="ARBA" id="ARBA00022840"/>
    </source>
</evidence>
<dbReference type="PROSITE" id="PS51192">
    <property type="entry name" value="HELICASE_ATP_BIND_1"/>
    <property type="match status" value="1"/>
</dbReference>
<keyword evidence="1" id="KW-0547">Nucleotide-binding</keyword>
<dbReference type="GO" id="GO:0004386">
    <property type="term" value="F:helicase activity"/>
    <property type="evidence" value="ECO:0007669"/>
    <property type="project" value="UniProtKB-KW"/>
</dbReference>
<dbReference type="PATRIC" id="fig|1072256.5.peg.2014"/>
<dbReference type="Proteomes" id="UP000035548">
    <property type="component" value="Chromosome"/>
</dbReference>
<dbReference type="STRING" id="1072256.CUTER_10230"/>
<dbReference type="PANTHER" id="PTHR10799">
    <property type="entry name" value="SNF2/RAD54 HELICASE FAMILY"/>
    <property type="match status" value="1"/>
</dbReference>
<dbReference type="InterPro" id="IPR038718">
    <property type="entry name" value="SNF2-like_sf"/>
</dbReference>
<dbReference type="InterPro" id="IPR014001">
    <property type="entry name" value="Helicase_ATP-bd"/>
</dbReference>
<dbReference type="PROSITE" id="PS51194">
    <property type="entry name" value="HELICASE_CTER"/>
    <property type="match status" value="1"/>
</dbReference>
<dbReference type="GO" id="GO:0016787">
    <property type="term" value="F:hydrolase activity"/>
    <property type="evidence" value="ECO:0007669"/>
    <property type="project" value="UniProtKB-KW"/>
</dbReference>
<keyword evidence="3 8" id="KW-0347">Helicase</keyword>
<dbReference type="SMART" id="SM00487">
    <property type="entry name" value="DEXDc"/>
    <property type="match status" value="1"/>
</dbReference>
<evidence type="ECO:0000256" key="5">
    <source>
        <dbReference type="SAM" id="MobiDB-lite"/>
    </source>
</evidence>
<dbReference type="Pfam" id="PF00176">
    <property type="entry name" value="SNF2-rel_dom"/>
    <property type="match status" value="1"/>
</dbReference>
<organism evidence="8 9">
    <name type="scientific">Corynebacterium uterequi</name>
    <dbReference type="NCBI Taxonomy" id="1072256"/>
    <lineage>
        <taxon>Bacteria</taxon>
        <taxon>Bacillati</taxon>
        <taxon>Actinomycetota</taxon>
        <taxon>Actinomycetes</taxon>
        <taxon>Mycobacteriales</taxon>
        <taxon>Corynebacteriaceae</taxon>
        <taxon>Corynebacterium</taxon>
    </lineage>
</organism>
<dbReference type="EMBL" id="CP011546">
    <property type="protein sequence ID" value="AKK12013.1"/>
    <property type="molecule type" value="Genomic_DNA"/>
</dbReference>
<sequence length="1047" mass="114962">MLGRFGASMTRPHIAIPTYRSSSRTRFPLICPTRAPRAPNNPKLLLPTAPNSGVTGKFLTMTDAPVAAPAEEFSQLSPGVTIKARDEYWLVTHVSRSSDGFKVKARGLSDYVRDTTSTFYTALDRDLEVFDPAQVTITPDNSPGFRTSRLWLESTIRQTPVPLYQDRLEVAERILADKLDYQVSAVRRAVSPELIRPRILLADAVGLGKTLEIGMIMAELIRRGRGERILVITPKHVLEQFQQEIWTRCAVPLVRLDSLGIQRVRQKLPASKNPFTYFPRVIVSMDTLKSAKYKAQLEKVHWDIVVIDEIHNATNSGTQNNALARTVARQTEALILASATPHNGKPDSFKEILKLLDPLAVRPDGSIDLQVAKRMIIRRHRNSPEVKQKVGEKWAQRPEPTNLLVDASKTENAVANELRDTWLTPASRSTGRTTGRHLFAWTLVKAFLSSPAALDETIANRLRTLKTTGATAAHPNEREDLTRLRELNAAVTARTSNKYATLLNYLTTTVGIAKKSPNRVVVFSERVATLSWLRENLIRDLGLKPDAVKTMHGQMSDIEQMQLIDEFKRADTPLRVLITGDVASEGVNLHAQCHDLVHYDIPWSLIRIQQRNGRIDRYGQQKPPRIAALLLDPADADAVGEIRVLSKLMEREYEANQLLGDVASLMGEHSEQREEDGIRDVLRGAKDFDATVRTAGDVLDAAANPSTGGDGDGSDIEAVLAQLLALDPSTADGPTATDGLTATQEPAAPATPPVSSLYRKEKDYLVDALAEAFNGVPSQPPAAGGVGLTMDAPDLLELTPPPDLQRRFDYLPQDYVSYRQIKQRLMLATTATRGEAQLAAAREKKSEKSWPKAHYLGPLHPVTSWAADRALSSLERSQIPAFVGTVEKMSALFMTTLTNSRGQVVSRAFHVATPGPPGMGIAHTRTIEDVFTWLHGTGLTKDAISTGTLTVPAEAEELLRDGLQAAQGLADLTNASAQAQATARAAARRELTEEWEAQAAGRPGSRPLMRSRQVIAEERGLLAATIPERTLVRPLAVIIPTTTAAHK</sequence>
<dbReference type="InterPro" id="IPR049730">
    <property type="entry name" value="SNF2/RAD54-like_C"/>
</dbReference>
<keyword evidence="9" id="KW-1185">Reference proteome</keyword>
<dbReference type="InterPro" id="IPR000330">
    <property type="entry name" value="SNF2_N"/>
</dbReference>
<reference evidence="9" key="2">
    <citation type="submission" date="2015-05" db="EMBL/GenBank/DDBJ databases">
        <title>Complete genome sequence of Corynebacterium uterequi DSM 45634, isolated from the uterus of a maiden mare.</title>
        <authorList>
            <person name="Ruckert C."/>
            <person name="Albersmeier A."/>
            <person name="Winkler A."/>
            <person name="Tauch A."/>
        </authorList>
    </citation>
    <scope>NUCLEOTIDE SEQUENCE [LARGE SCALE GENOMIC DNA]</scope>
    <source>
        <strain evidence="9">DSM 45634</strain>
    </source>
</reference>
<feature type="region of interest" description="Disordered" evidence="5">
    <location>
        <begin position="730"/>
        <end position="754"/>
    </location>
</feature>
<dbReference type="InterPro" id="IPR001650">
    <property type="entry name" value="Helicase_C-like"/>
</dbReference>
<keyword evidence="2" id="KW-0378">Hydrolase</keyword>
<dbReference type="InterPro" id="IPR027417">
    <property type="entry name" value="P-loop_NTPase"/>
</dbReference>
<evidence type="ECO:0000256" key="3">
    <source>
        <dbReference type="ARBA" id="ARBA00022806"/>
    </source>
</evidence>
<evidence type="ECO:0000256" key="1">
    <source>
        <dbReference type="ARBA" id="ARBA00022741"/>
    </source>
</evidence>
<dbReference type="SMART" id="SM00490">
    <property type="entry name" value="HELICc"/>
    <property type="match status" value="1"/>
</dbReference>
<dbReference type="CDD" id="cd18011">
    <property type="entry name" value="DEXDc_RapA"/>
    <property type="match status" value="1"/>
</dbReference>
<feature type="domain" description="Helicase C-terminal" evidence="7">
    <location>
        <begin position="505"/>
        <end position="666"/>
    </location>
</feature>
<evidence type="ECO:0000313" key="9">
    <source>
        <dbReference type="Proteomes" id="UP000035548"/>
    </source>
</evidence>
<name>A0A0G3HJ80_9CORY</name>
<dbReference type="Pfam" id="PF00271">
    <property type="entry name" value="Helicase_C"/>
    <property type="match status" value="1"/>
</dbReference>
<dbReference type="Gene3D" id="3.40.50.10810">
    <property type="entry name" value="Tandem AAA-ATPase domain"/>
    <property type="match status" value="1"/>
</dbReference>
<evidence type="ECO:0000259" key="6">
    <source>
        <dbReference type="PROSITE" id="PS51192"/>
    </source>
</evidence>
<dbReference type="Gene3D" id="3.40.50.300">
    <property type="entry name" value="P-loop containing nucleotide triphosphate hydrolases"/>
    <property type="match status" value="1"/>
</dbReference>
<gene>
    <name evidence="8" type="ORF">CUTER_10230</name>
</gene>
<dbReference type="GO" id="GO:0005524">
    <property type="term" value="F:ATP binding"/>
    <property type="evidence" value="ECO:0007669"/>
    <property type="project" value="UniProtKB-KW"/>
</dbReference>
<reference evidence="8 9" key="1">
    <citation type="journal article" date="2015" name="Genome Announc.">
        <title>Virulence Factor Genes Detected in the Complete Genome Sequence of Corynebacterium uterequi DSM 45634, Isolated from the Uterus of a Maiden Mare.</title>
        <authorList>
            <person name="Ruckert C."/>
            <person name="Kriete M."/>
            <person name="Jaenicke S."/>
            <person name="Winkler A."/>
            <person name="Tauch A."/>
        </authorList>
    </citation>
    <scope>NUCLEOTIDE SEQUENCE [LARGE SCALE GENOMIC DNA]</scope>
    <source>
        <strain evidence="8 9">DSM 45634</strain>
    </source>
</reference>
<evidence type="ECO:0000259" key="7">
    <source>
        <dbReference type="PROSITE" id="PS51194"/>
    </source>
</evidence>
<dbReference type="InterPro" id="IPR057342">
    <property type="entry name" value="DEXDc_RapA"/>
</dbReference>
<protein>
    <submittedName>
        <fullName evidence="8">Helicase family protein</fullName>
    </submittedName>
</protein>
<feature type="domain" description="Helicase ATP-binding" evidence="6">
    <location>
        <begin position="190"/>
        <end position="359"/>
    </location>
</feature>
<dbReference type="KEGG" id="cut:CUTER_10230"/>